<evidence type="ECO:0000256" key="1">
    <source>
        <dbReference type="ARBA" id="ARBA00004572"/>
    </source>
</evidence>
<evidence type="ECO:0000256" key="7">
    <source>
        <dbReference type="ARBA" id="ARBA00022989"/>
    </source>
</evidence>
<protein>
    <submittedName>
        <fullName evidence="12">Uncharacterized protein</fullName>
    </submittedName>
</protein>
<keyword evidence="13" id="KW-1185">Reference proteome</keyword>
<evidence type="ECO:0000313" key="12">
    <source>
        <dbReference type="EMBL" id="KAK4581621.1"/>
    </source>
</evidence>
<keyword evidence="5" id="KW-1000">Mitochondrion outer membrane</keyword>
<keyword evidence="8" id="KW-0811">Translocation</keyword>
<evidence type="ECO:0000313" key="13">
    <source>
        <dbReference type="Proteomes" id="UP001324115"/>
    </source>
</evidence>
<name>A0AAN7IQ22_QUERU</name>
<evidence type="ECO:0000256" key="3">
    <source>
        <dbReference type="ARBA" id="ARBA00022448"/>
    </source>
</evidence>
<dbReference type="PANTHER" id="PTHR46867:SF4">
    <property type="entry name" value="MITOCHONDRIAL IMPORT RECEPTOR SUBUNIT TOM9-2"/>
    <property type="match status" value="1"/>
</dbReference>
<comment type="similarity">
    <text evidence="2">Belongs to the Tom22 family.</text>
</comment>
<gene>
    <name evidence="12" type="ORF">RGQ29_024999</name>
</gene>
<sequence length="101" mass="11324">MQFVDLLSSIEFVDFLFSSLKHEHHRNVSQSSIVIHAKRSTSEAVVVSKKLLRSTGKATWIANTTLLILAVPLIIEMDHDQQLTEIELQNASLLDTTPTPK</sequence>
<evidence type="ECO:0000256" key="8">
    <source>
        <dbReference type="ARBA" id="ARBA00023010"/>
    </source>
</evidence>
<evidence type="ECO:0000256" key="5">
    <source>
        <dbReference type="ARBA" id="ARBA00022787"/>
    </source>
</evidence>
<dbReference type="CDD" id="cd22884">
    <property type="entry name" value="TOM22"/>
    <property type="match status" value="1"/>
</dbReference>
<proteinExistence type="inferred from homology"/>
<evidence type="ECO:0000256" key="10">
    <source>
        <dbReference type="ARBA" id="ARBA00023136"/>
    </source>
</evidence>
<evidence type="ECO:0000256" key="9">
    <source>
        <dbReference type="ARBA" id="ARBA00023128"/>
    </source>
</evidence>
<dbReference type="Proteomes" id="UP001324115">
    <property type="component" value="Unassembled WGS sequence"/>
</dbReference>
<evidence type="ECO:0000256" key="6">
    <source>
        <dbReference type="ARBA" id="ARBA00022927"/>
    </source>
</evidence>
<keyword evidence="10" id="KW-0472">Membrane</keyword>
<accession>A0AAN7IQ22</accession>
<organism evidence="12 13">
    <name type="scientific">Quercus rubra</name>
    <name type="common">Northern red oak</name>
    <name type="synonym">Quercus borealis</name>
    <dbReference type="NCBI Taxonomy" id="3512"/>
    <lineage>
        <taxon>Eukaryota</taxon>
        <taxon>Viridiplantae</taxon>
        <taxon>Streptophyta</taxon>
        <taxon>Embryophyta</taxon>
        <taxon>Tracheophyta</taxon>
        <taxon>Spermatophyta</taxon>
        <taxon>Magnoliopsida</taxon>
        <taxon>eudicotyledons</taxon>
        <taxon>Gunneridae</taxon>
        <taxon>Pentapetalae</taxon>
        <taxon>rosids</taxon>
        <taxon>fabids</taxon>
        <taxon>Fagales</taxon>
        <taxon>Fagaceae</taxon>
        <taxon>Quercus</taxon>
    </lineage>
</organism>
<keyword evidence="9" id="KW-0496">Mitochondrion</keyword>
<comment type="caution">
    <text evidence="12">The sequence shown here is derived from an EMBL/GenBank/DDBJ whole genome shotgun (WGS) entry which is preliminary data.</text>
</comment>
<keyword evidence="3" id="KW-0813">Transport</keyword>
<dbReference type="GO" id="GO:0005741">
    <property type="term" value="C:mitochondrial outer membrane"/>
    <property type="evidence" value="ECO:0007669"/>
    <property type="project" value="UniProtKB-SubCell"/>
</dbReference>
<keyword evidence="11" id="KW-0675">Receptor</keyword>
<keyword evidence="7" id="KW-1133">Transmembrane helix</keyword>
<evidence type="ECO:0000256" key="4">
    <source>
        <dbReference type="ARBA" id="ARBA00022692"/>
    </source>
</evidence>
<keyword evidence="4" id="KW-0812">Transmembrane</keyword>
<dbReference type="InterPro" id="IPR017411">
    <property type="entry name" value="Tom22_pln"/>
</dbReference>
<keyword evidence="6" id="KW-0653">Protein transport</keyword>
<evidence type="ECO:0000256" key="2">
    <source>
        <dbReference type="ARBA" id="ARBA00009874"/>
    </source>
</evidence>
<dbReference type="InterPro" id="IPR005683">
    <property type="entry name" value="Tom22"/>
</dbReference>
<dbReference type="Pfam" id="PF04281">
    <property type="entry name" value="Tom22"/>
    <property type="match status" value="1"/>
</dbReference>
<evidence type="ECO:0000256" key="11">
    <source>
        <dbReference type="ARBA" id="ARBA00023170"/>
    </source>
</evidence>
<dbReference type="AlphaFoldDB" id="A0AAN7IQ22"/>
<reference evidence="12 13" key="1">
    <citation type="journal article" date="2023" name="G3 (Bethesda)">
        <title>A haplotype-resolved chromosome-scale genome for Quercus rubra L. provides insights into the genetics of adaptive traits for red oak species.</title>
        <authorList>
            <person name="Kapoor B."/>
            <person name="Jenkins J."/>
            <person name="Schmutz J."/>
            <person name="Zhebentyayeva T."/>
            <person name="Kuelheim C."/>
            <person name="Coggeshall M."/>
            <person name="Heim C."/>
            <person name="Lasky J.R."/>
            <person name="Leites L."/>
            <person name="Islam-Faridi N."/>
            <person name="Romero-Severson J."/>
            <person name="DeLeo V.L."/>
            <person name="Lucas S.M."/>
            <person name="Lazic D."/>
            <person name="Gailing O."/>
            <person name="Carlson J."/>
            <person name="Staton M."/>
        </authorList>
    </citation>
    <scope>NUCLEOTIDE SEQUENCE [LARGE SCALE GENOMIC DNA]</scope>
    <source>
        <strain evidence="12">Pseudo-F2</strain>
    </source>
</reference>
<comment type="subcellular location">
    <subcellularLocation>
        <location evidence="1">Mitochondrion outer membrane</location>
        <topology evidence="1">Single-pass membrane protein</topology>
    </subcellularLocation>
</comment>
<dbReference type="EMBL" id="JAXUIC010000007">
    <property type="protein sequence ID" value="KAK4581621.1"/>
    <property type="molecule type" value="Genomic_DNA"/>
</dbReference>
<dbReference type="PANTHER" id="PTHR46867">
    <property type="entry name" value="MITOCHONDRIAL IMPORT RECEPTOR SUBUNIT TOM9-2"/>
    <property type="match status" value="1"/>
</dbReference>
<dbReference type="GO" id="GO:0006886">
    <property type="term" value="P:intracellular protein transport"/>
    <property type="evidence" value="ECO:0007669"/>
    <property type="project" value="InterPro"/>
</dbReference>